<sequence length="310" mass="33104">MTFGRHILFFIGCISLSGCGAPNDAALPKTAVVSENAVKPQKIISINPCIDAILIKVAEPSQIAAISHYSKNPVSSSISAQDAAKYPAIGDNIEEIIAKKPDMVFATFASPQMENTLSKAGIKIISLSIPQSIDESKEQIRQIADAVHGKARGEGVIKQIDDAIASAAPNSMAAYGQDAPKHIDALIWGGGGLVPGKGTLIDDMMAKAGLNNYSSQYGLDQWDILPLEYLVQQPPAIFFNSAKQRGQTGQNGTIGQDDAARISGHRVLNMLASKMQVERFEPKLLSCGGPNIIEAMAVFRDARNKYEGLK</sequence>
<dbReference type="EMBL" id="CP018154">
    <property type="protein sequence ID" value="APG62226.1"/>
    <property type="molecule type" value="Genomic_DNA"/>
</dbReference>
<feature type="domain" description="Fe/B12 periplasmic-binding" evidence="1">
    <location>
        <begin position="43"/>
        <end position="250"/>
    </location>
</feature>
<dbReference type="RefSeq" id="WP_072558877.1">
    <property type="nucleotide sequence ID" value="NZ_CP018154.1"/>
</dbReference>
<gene>
    <name evidence="2" type="ORF">LPB140_04770</name>
</gene>
<evidence type="ECO:0000313" key="3">
    <source>
        <dbReference type="Proteomes" id="UP000242561"/>
    </source>
</evidence>
<dbReference type="Pfam" id="PF01497">
    <property type="entry name" value="Peripla_BP_2"/>
    <property type="match status" value="1"/>
</dbReference>
<dbReference type="InterPro" id="IPR002491">
    <property type="entry name" value="ABC_transptr_periplasmic_BD"/>
</dbReference>
<dbReference type="InterPro" id="IPR050902">
    <property type="entry name" value="ABC_Transporter_SBP"/>
</dbReference>
<dbReference type="AlphaFoldDB" id="A0A1L3JAS6"/>
<reference evidence="2 3" key="1">
    <citation type="submission" date="2016-11" db="EMBL/GenBank/DDBJ databases">
        <title>Sphingorhabdus sp. LPB0140, isolated from marine environment.</title>
        <authorList>
            <person name="Kim E."/>
            <person name="Yi H."/>
        </authorList>
    </citation>
    <scope>NUCLEOTIDE SEQUENCE [LARGE SCALE GENOMIC DNA]</scope>
    <source>
        <strain evidence="2 3">LPB0140</strain>
    </source>
</reference>
<dbReference type="GO" id="GO:0071281">
    <property type="term" value="P:cellular response to iron ion"/>
    <property type="evidence" value="ECO:0007669"/>
    <property type="project" value="TreeGrafter"/>
</dbReference>
<dbReference type="PANTHER" id="PTHR30535:SF34">
    <property type="entry name" value="MOLYBDATE-BINDING PROTEIN MOLA"/>
    <property type="match status" value="1"/>
</dbReference>
<keyword evidence="3" id="KW-1185">Reference proteome</keyword>
<dbReference type="OrthoDB" id="1632039at2"/>
<protein>
    <recommendedName>
        <fullName evidence="1">Fe/B12 periplasmic-binding domain-containing protein</fullName>
    </recommendedName>
</protein>
<dbReference type="PANTHER" id="PTHR30535">
    <property type="entry name" value="VITAMIN B12-BINDING PROTEIN"/>
    <property type="match status" value="1"/>
</dbReference>
<evidence type="ECO:0000259" key="1">
    <source>
        <dbReference type="Pfam" id="PF01497"/>
    </source>
</evidence>
<dbReference type="STRING" id="1913578.LPB140_04770"/>
<dbReference type="Proteomes" id="UP000242561">
    <property type="component" value="Chromosome"/>
</dbReference>
<organism evidence="2 3">
    <name type="scientific">Sphingorhabdus lutea</name>
    <dbReference type="NCBI Taxonomy" id="1913578"/>
    <lineage>
        <taxon>Bacteria</taxon>
        <taxon>Pseudomonadati</taxon>
        <taxon>Pseudomonadota</taxon>
        <taxon>Alphaproteobacteria</taxon>
        <taxon>Sphingomonadales</taxon>
        <taxon>Sphingomonadaceae</taxon>
        <taxon>Sphingorhabdus</taxon>
    </lineage>
</organism>
<dbReference type="PROSITE" id="PS51257">
    <property type="entry name" value="PROKAR_LIPOPROTEIN"/>
    <property type="match status" value="1"/>
</dbReference>
<dbReference type="SUPFAM" id="SSF53807">
    <property type="entry name" value="Helical backbone' metal receptor"/>
    <property type="match status" value="1"/>
</dbReference>
<evidence type="ECO:0000313" key="2">
    <source>
        <dbReference type="EMBL" id="APG62226.1"/>
    </source>
</evidence>
<dbReference type="KEGG" id="sphl:LPB140_04770"/>
<proteinExistence type="predicted"/>
<dbReference type="Gene3D" id="3.40.50.1980">
    <property type="entry name" value="Nitrogenase molybdenum iron protein domain"/>
    <property type="match status" value="2"/>
</dbReference>
<name>A0A1L3JAS6_9SPHN</name>
<accession>A0A1L3JAS6</accession>